<evidence type="ECO:0000313" key="4">
    <source>
        <dbReference type="Proteomes" id="UP000179243"/>
    </source>
</evidence>
<evidence type="ECO:0000313" key="3">
    <source>
        <dbReference type="EMBL" id="OGK06271.1"/>
    </source>
</evidence>
<dbReference type="SUPFAM" id="SSF53756">
    <property type="entry name" value="UDP-Glycosyltransferase/glycogen phosphorylase"/>
    <property type="match status" value="1"/>
</dbReference>
<dbReference type="PANTHER" id="PTHR30160:SF1">
    <property type="entry name" value="LIPOPOLYSACCHARIDE 1,2-N-ACETYLGLUCOSAMINETRANSFERASE-RELATED"/>
    <property type="match status" value="1"/>
</dbReference>
<dbReference type="GO" id="GO:0008713">
    <property type="term" value="F:ADP-heptose-lipopolysaccharide heptosyltransferase activity"/>
    <property type="evidence" value="ECO:0007669"/>
    <property type="project" value="TreeGrafter"/>
</dbReference>
<dbReference type="Gene3D" id="3.40.50.2000">
    <property type="entry name" value="Glycogen Phosphorylase B"/>
    <property type="match status" value="2"/>
</dbReference>
<accession>A0A1F7FI70</accession>
<dbReference type="Proteomes" id="UP000179243">
    <property type="component" value="Unassembled WGS sequence"/>
</dbReference>
<dbReference type="Pfam" id="PF01075">
    <property type="entry name" value="Glyco_transf_9"/>
    <property type="match status" value="1"/>
</dbReference>
<protein>
    <recommendedName>
        <fullName evidence="5">Heptosyltransferase</fullName>
    </recommendedName>
</protein>
<comment type="caution">
    <text evidence="3">The sequence shown here is derived from an EMBL/GenBank/DDBJ whole genome shotgun (WGS) entry which is preliminary data.</text>
</comment>
<evidence type="ECO:0008006" key="5">
    <source>
        <dbReference type="Google" id="ProtNLM"/>
    </source>
</evidence>
<dbReference type="GO" id="GO:0005829">
    <property type="term" value="C:cytosol"/>
    <property type="evidence" value="ECO:0007669"/>
    <property type="project" value="TreeGrafter"/>
</dbReference>
<dbReference type="PANTHER" id="PTHR30160">
    <property type="entry name" value="TETRAACYLDISACCHARIDE 4'-KINASE-RELATED"/>
    <property type="match status" value="1"/>
</dbReference>
<gene>
    <name evidence="3" type="ORF">A2519_08330</name>
</gene>
<dbReference type="InterPro" id="IPR002201">
    <property type="entry name" value="Glyco_trans_9"/>
</dbReference>
<dbReference type="CDD" id="cd03789">
    <property type="entry name" value="GT9_LPS_heptosyltransferase"/>
    <property type="match status" value="1"/>
</dbReference>
<dbReference type="AlphaFoldDB" id="A0A1F7FI70"/>
<evidence type="ECO:0000256" key="2">
    <source>
        <dbReference type="ARBA" id="ARBA00022679"/>
    </source>
</evidence>
<keyword evidence="2" id="KW-0808">Transferase</keyword>
<dbReference type="InterPro" id="IPR051199">
    <property type="entry name" value="LPS_LOS_Heptosyltrfase"/>
</dbReference>
<organism evidence="3 4">
    <name type="scientific">Candidatus Raymondbacteria bacterium RIFOXYD12_FULL_49_13</name>
    <dbReference type="NCBI Taxonomy" id="1817890"/>
    <lineage>
        <taxon>Bacteria</taxon>
        <taxon>Raymondiibacteriota</taxon>
    </lineage>
</organism>
<dbReference type="GO" id="GO:0009244">
    <property type="term" value="P:lipopolysaccharide core region biosynthetic process"/>
    <property type="evidence" value="ECO:0007669"/>
    <property type="project" value="TreeGrafter"/>
</dbReference>
<dbReference type="EMBL" id="MFYX01000033">
    <property type="protein sequence ID" value="OGK06271.1"/>
    <property type="molecule type" value="Genomic_DNA"/>
</dbReference>
<evidence type="ECO:0000256" key="1">
    <source>
        <dbReference type="ARBA" id="ARBA00022676"/>
    </source>
</evidence>
<keyword evidence="1" id="KW-0328">Glycosyltransferase</keyword>
<reference evidence="3 4" key="1">
    <citation type="journal article" date="2016" name="Nat. Commun.">
        <title>Thousands of microbial genomes shed light on interconnected biogeochemical processes in an aquifer system.</title>
        <authorList>
            <person name="Anantharaman K."/>
            <person name="Brown C.T."/>
            <person name="Hug L.A."/>
            <person name="Sharon I."/>
            <person name="Castelle C.J."/>
            <person name="Probst A.J."/>
            <person name="Thomas B.C."/>
            <person name="Singh A."/>
            <person name="Wilkins M.J."/>
            <person name="Karaoz U."/>
            <person name="Brodie E.L."/>
            <person name="Williams K.H."/>
            <person name="Hubbard S.S."/>
            <person name="Banfield J.F."/>
        </authorList>
    </citation>
    <scope>NUCLEOTIDE SEQUENCE [LARGE SCALE GENOMIC DNA]</scope>
</reference>
<sequence length="324" mass="35298">MKALFIQPRRLGDVLMTTPSVRAFKKAHPDAVLDYMVSDACAAAIQYNPYISAVVSADGSFAAVAARVRRGGYDAVVDFMSIPKTALVSLFSKAGIRSGFARGVRGFLYSHPVAHSGARCYAAMEKARLLAPLSIPVDDWNLELFSGPGEAVAIHALATRLGLDQRTRTIAFSPVSRRAYKRWPAERYALVCDRLRERFGCDFLPVCGPGEEPAVEQVIAACRHKEAFMYPYPLVSFTGLVHLLPFCCMYFGNDNGIRHAAILCGLPTATVFGRPDPLCWTPSGSALHTFVWGREDIESLPDDAVTDMAVRTLAHACAHTGARS</sequence>
<name>A0A1F7FI70_UNCRA</name>
<proteinExistence type="predicted"/>